<evidence type="ECO:0000313" key="1">
    <source>
        <dbReference type="EMBL" id="JAD80747.1"/>
    </source>
</evidence>
<protein>
    <submittedName>
        <fullName evidence="1">APRL8</fullName>
    </submittedName>
</protein>
<organism evidence="1">
    <name type="scientific">Arundo donax</name>
    <name type="common">Giant reed</name>
    <name type="synonym">Donax arundinaceus</name>
    <dbReference type="NCBI Taxonomy" id="35708"/>
    <lineage>
        <taxon>Eukaryota</taxon>
        <taxon>Viridiplantae</taxon>
        <taxon>Streptophyta</taxon>
        <taxon>Embryophyta</taxon>
        <taxon>Tracheophyta</taxon>
        <taxon>Spermatophyta</taxon>
        <taxon>Magnoliopsida</taxon>
        <taxon>Liliopsida</taxon>
        <taxon>Poales</taxon>
        <taxon>Poaceae</taxon>
        <taxon>PACMAD clade</taxon>
        <taxon>Arundinoideae</taxon>
        <taxon>Arundineae</taxon>
        <taxon>Arundo</taxon>
    </lineage>
</organism>
<proteinExistence type="predicted"/>
<sequence>MGNDWIRGLAEHLCITSSETFRLEQLVLTRGPTSRFICCRWGVYVTSIPKLSLAFVFRIWRPWFPSHSCLKWDYVCPTSGFKISQRPSIFL</sequence>
<dbReference type="EMBL" id="GBRH01217148">
    <property type="protein sequence ID" value="JAD80747.1"/>
    <property type="molecule type" value="Transcribed_RNA"/>
</dbReference>
<name>A0A0A9DAG4_ARUDO</name>
<accession>A0A0A9DAG4</accession>
<reference evidence="1" key="2">
    <citation type="journal article" date="2015" name="Data Brief">
        <title>Shoot transcriptome of the giant reed, Arundo donax.</title>
        <authorList>
            <person name="Barrero R.A."/>
            <person name="Guerrero F.D."/>
            <person name="Moolhuijzen P."/>
            <person name="Goolsby J.A."/>
            <person name="Tidwell J."/>
            <person name="Bellgard S.E."/>
            <person name="Bellgard M.I."/>
        </authorList>
    </citation>
    <scope>NUCLEOTIDE SEQUENCE</scope>
    <source>
        <tissue evidence="1">Shoot tissue taken approximately 20 cm above the soil surface</tissue>
    </source>
</reference>
<dbReference type="AlphaFoldDB" id="A0A0A9DAG4"/>
<reference evidence="1" key="1">
    <citation type="submission" date="2014-09" db="EMBL/GenBank/DDBJ databases">
        <authorList>
            <person name="Magalhaes I.L.F."/>
            <person name="Oliveira U."/>
            <person name="Santos F.R."/>
            <person name="Vidigal T.H.D.A."/>
            <person name="Brescovit A.D."/>
            <person name="Santos A.J."/>
        </authorList>
    </citation>
    <scope>NUCLEOTIDE SEQUENCE</scope>
    <source>
        <tissue evidence="1">Shoot tissue taken approximately 20 cm above the soil surface</tissue>
    </source>
</reference>